<protein>
    <submittedName>
        <fullName evidence="2">Head-tail adaptor Ad1</fullName>
    </submittedName>
</protein>
<gene>
    <name evidence="2" type="ORF">vBKpn2P2_81</name>
</gene>
<organism evidence="2">
    <name type="scientific">Klebsiella phage vB_Kpn2-P2</name>
    <dbReference type="NCBI Taxonomy" id="3230849"/>
    <lineage>
        <taxon>Viruses</taxon>
    </lineage>
</organism>
<accession>A0AAU8EHT6</accession>
<name>A0AAU8EHT6_9VIRU</name>
<sequence length="167" mass="18282">MAATLIVETGSGNPDANSYVTADYVDDYLVSRGVVVPPTEKLIPLIILAADFMECIPRYKGRKTNPDQALAYPRAGLRSNGQPLPEDSIPAQLKKAQAQLVMDQVQSGKPLLSSKTEYVLKRRTLGPLTQEWATGNSQQVQGAQPHPRFWALMQDFLNGMGGSEVIR</sequence>
<feature type="domain" description="Putative DnaT-like" evidence="1">
    <location>
        <begin position="4"/>
        <end position="159"/>
    </location>
</feature>
<dbReference type="Pfam" id="PF20557">
    <property type="entry name" value="DnaT_2"/>
    <property type="match status" value="1"/>
</dbReference>
<evidence type="ECO:0000259" key="1">
    <source>
        <dbReference type="Pfam" id="PF20557"/>
    </source>
</evidence>
<dbReference type="InterPro" id="IPR046787">
    <property type="entry name" value="DnaT_2"/>
</dbReference>
<dbReference type="EMBL" id="PP848851">
    <property type="protein sequence ID" value="XCG96929.1"/>
    <property type="molecule type" value="Genomic_DNA"/>
</dbReference>
<evidence type="ECO:0000313" key="2">
    <source>
        <dbReference type="EMBL" id="XCG96929.1"/>
    </source>
</evidence>
<proteinExistence type="predicted"/>
<reference evidence="2" key="1">
    <citation type="submission" date="2024-05" db="EMBL/GenBank/DDBJ databases">
        <authorList>
            <person name="Ferriol-Gonzalez C."/>
            <person name="Concha-Eloko R."/>
            <person name="Bernabeu-Gimeno M."/>
            <person name="Fernandez-Cuenca F."/>
            <person name="Canada-Garcia J.E."/>
            <person name="Garcia-Cobos S."/>
            <person name="Sanjuan R."/>
            <person name="Domingo-Calap P."/>
        </authorList>
    </citation>
    <scope>NUCLEOTIDE SEQUENCE</scope>
</reference>